<dbReference type="SUPFAM" id="SSF56219">
    <property type="entry name" value="DNase I-like"/>
    <property type="match status" value="1"/>
</dbReference>
<dbReference type="InterPro" id="IPR050410">
    <property type="entry name" value="CCR4/nocturin_mRNA_transcr"/>
</dbReference>
<gene>
    <name evidence="2" type="ORF">GCM10022395_10820</name>
</gene>
<keyword evidence="2" id="KW-0255">Endonuclease</keyword>
<dbReference type="EMBL" id="BAABCY010000032">
    <property type="protein sequence ID" value="GAA3562052.1"/>
    <property type="molecule type" value="Genomic_DNA"/>
</dbReference>
<dbReference type="InterPro" id="IPR036691">
    <property type="entry name" value="Endo/exonu/phosph_ase_sf"/>
</dbReference>
<dbReference type="Pfam" id="PF03372">
    <property type="entry name" value="Exo_endo_phos"/>
    <property type="match status" value="1"/>
</dbReference>
<reference evidence="3" key="1">
    <citation type="journal article" date="2019" name="Int. J. Syst. Evol. Microbiol.">
        <title>The Global Catalogue of Microorganisms (GCM) 10K type strain sequencing project: providing services to taxonomists for standard genome sequencing and annotation.</title>
        <authorList>
            <consortium name="The Broad Institute Genomics Platform"/>
            <consortium name="The Broad Institute Genome Sequencing Center for Infectious Disease"/>
            <person name="Wu L."/>
            <person name="Ma J."/>
        </authorList>
    </citation>
    <scope>NUCLEOTIDE SEQUENCE [LARGE SCALE GENOMIC DNA]</scope>
    <source>
        <strain evidence="3">JCM 17111</strain>
    </source>
</reference>
<keyword evidence="3" id="KW-1185">Reference proteome</keyword>
<evidence type="ECO:0000313" key="2">
    <source>
        <dbReference type="EMBL" id="GAA3562052.1"/>
    </source>
</evidence>
<dbReference type="PANTHER" id="PTHR12121">
    <property type="entry name" value="CARBON CATABOLITE REPRESSOR PROTEIN 4"/>
    <property type="match status" value="1"/>
</dbReference>
<keyword evidence="2" id="KW-0378">Hydrolase</keyword>
<comment type="caution">
    <text evidence="2">The sequence shown here is derived from an EMBL/GenBank/DDBJ whole genome shotgun (WGS) entry which is preliminary data.</text>
</comment>
<name>A0ABP6X8E8_9FLAO</name>
<keyword evidence="2" id="KW-0540">Nuclease</keyword>
<dbReference type="Proteomes" id="UP001500954">
    <property type="component" value="Unassembled WGS sequence"/>
</dbReference>
<dbReference type="Gene3D" id="3.60.10.10">
    <property type="entry name" value="Endonuclease/exonuclease/phosphatase"/>
    <property type="match status" value="1"/>
</dbReference>
<organism evidence="2 3">
    <name type="scientific">Snuella lapsa</name>
    <dbReference type="NCBI Taxonomy" id="870481"/>
    <lineage>
        <taxon>Bacteria</taxon>
        <taxon>Pseudomonadati</taxon>
        <taxon>Bacteroidota</taxon>
        <taxon>Flavobacteriia</taxon>
        <taxon>Flavobacteriales</taxon>
        <taxon>Flavobacteriaceae</taxon>
        <taxon>Snuella</taxon>
    </lineage>
</organism>
<dbReference type="CDD" id="cd09083">
    <property type="entry name" value="EEP-1"/>
    <property type="match status" value="1"/>
</dbReference>
<feature type="domain" description="Endonuclease/exonuclease/phosphatase" evidence="1">
    <location>
        <begin position="37"/>
        <end position="280"/>
    </location>
</feature>
<dbReference type="InterPro" id="IPR005135">
    <property type="entry name" value="Endo/exonuclease/phosphatase"/>
</dbReference>
<dbReference type="PANTHER" id="PTHR12121:SF36">
    <property type="entry name" value="ENDONUCLEASE_EXONUCLEASE_PHOSPHATASE DOMAIN-CONTAINING PROTEIN"/>
    <property type="match status" value="1"/>
</dbReference>
<protein>
    <submittedName>
        <fullName evidence="2">Endonuclease/exonuclease/phosphatase family protein</fullName>
    </submittedName>
</protein>
<accession>A0ABP6X8E8</accession>
<evidence type="ECO:0000259" key="1">
    <source>
        <dbReference type="Pfam" id="PF03372"/>
    </source>
</evidence>
<sequence length="290" mass="33229">MSGLLKIGVLNMKRFIAVCLLCLCVVGLSNSQVYKAMTYNIRYDNPKDGENQWSKRKAFLCNQITFYDPDVFGIQEGLQHQVQYIDSTLVNYGYVGVGRDDGKTKGEYSAIFYNSDKFEVLESNTFWLSSTPNMISVGWDASMERICTYALFQEKETKQKFWLFNTHFDHIGLKAREESAKLIVNKIAELNQNDFPVVLMGDFNLKPNSIPITYLSDIFSDTKLVSKSKPFGPEGTFNGFKFNEPVKDRIDYVFVSKDKIEVNKYAILSDSKDCKYPSDHLPVYVEVDIK</sequence>
<evidence type="ECO:0000313" key="3">
    <source>
        <dbReference type="Proteomes" id="UP001500954"/>
    </source>
</evidence>
<dbReference type="GO" id="GO:0004519">
    <property type="term" value="F:endonuclease activity"/>
    <property type="evidence" value="ECO:0007669"/>
    <property type="project" value="UniProtKB-KW"/>
</dbReference>
<proteinExistence type="predicted"/>